<protein>
    <submittedName>
        <fullName evidence="2">Uncharacterized protein</fullName>
    </submittedName>
</protein>
<dbReference type="AlphaFoldDB" id="A4C310"/>
<dbReference type="OrthoDB" id="821805at2"/>
<dbReference type="Pfam" id="PF19578">
    <property type="entry name" value="DUF6090"/>
    <property type="match status" value="1"/>
</dbReference>
<keyword evidence="1" id="KW-0812">Transmembrane</keyword>
<comment type="caution">
    <text evidence="2">The sequence shown here is derived from an EMBL/GenBank/DDBJ whole genome shotgun (WGS) entry which is preliminary data.</text>
</comment>
<dbReference type="eggNOG" id="ENOG5032YA3">
    <property type="taxonomic scope" value="Bacteria"/>
</dbReference>
<dbReference type="Proteomes" id="UP000003053">
    <property type="component" value="Unassembled WGS sequence"/>
</dbReference>
<dbReference type="InterPro" id="IPR045749">
    <property type="entry name" value="DUF6090"/>
</dbReference>
<accession>A4C310</accession>
<dbReference type="EMBL" id="AAOG01000006">
    <property type="protein sequence ID" value="EAR11481.1"/>
    <property type="molecule type" value="Genomic_DNA"/>
</dbReference>
<evidence type="ECO:0000313" key="2">
    <source>
        <dbReference type="EMBL" id="EAR11481.1"/>
    </source>
</evidence>
<organism evidence="2 3">
    <name type="scientific">Polaribacter irgensii 23-P</name>
    <dbReference type="NCBI Taxonomy" id="313594"/>
    <lineage>
        <taxon>Bacteria</taxon>
        <taxon>Pseudomonadati</taxon>
        <taxon>Bacteroidota</taxon>
        <taxon>Flavobacteriia</taxon>
        <taxon>Flavobacteriales</taxon>
        <taxon>Flavobacteriaceae</taxon>
    </lineage>
</organism>
<keyword evidence="3" id="KW-1185">Reference proteome</keyword>
<feature type="transmembrane region" description="Helical" evidence="1">
    <location>
        <begin position="12"/>
        <end position="30"/>
    </location>
</feature>
<dbReference type="STRING" id="313594.PI23P_06056"/>
<gene>
    <name evidence="2" type="ORF">PI23P_06056</name>
</gene>
<evidence type="ECO:0000256" key="1">
    <source>
        <dbReference type="SAM" id="Phobius"/>
    </source>
</evidence>
<name>A4C310_9FLAO</name>
<dbReference type="HOGENOM" id="CLU_091694_0_0_10"/>
<keyword evidence="1" id="KW-0472">Membrane</keyword>
<evidence type="ECO:0000313" key="3">
    <source>
        <dbReference type="Proteomes" id="UP000003053"/>
    </source>
</evidence>
<keyword evidence="1" id="KW-1133">Transmembrane helix</keyword>
<proteinExistence type="predicted"/>
<reference evidence="2 3" key="1">
    <citation type="submission" date="2006-02" db="EMBL/GenBank/DDBJ databases">
        <authorList>
            <person name="Murray A."/>
            <person name="Staley J."/>
            <person name="Ferriera S."/>
            <person name="Johnson J."/>
            <person name="Kravitz S."/>
            <person name="Halpern A."/>
            <person name="Remington K."/>
            <person name="Beeson K."/>
            <person name="Tran B."/>
            <person name="Rogers Y.-H."/>
            <person name="Friedman R."/>
            <person name="Venter J.C."/>
        </authorList>
    </citation>
    <scope>NUCLEOTIDE SEQUENCE [LARGE SCALE GENOMIC DNA]</scope>
    <source>
        <strain evidence="2 3">23-P</strain>
    </source>
</reference>
<dbReference type="RefSeq" id="WP_004569832.1">
    <property type="nucleotide sequence ID" value="NZ_CH724148.1"/>
</dbReference>
<sequence>MEKNKTGKYFKYAIGEIVLVVIGILIALSINNWNENRKLHNVELSLLLEVKSNLEDTLNSFKNDTLINRNSILQFRKIEHYIDEDLPYNTELNTAFGWIGDWQSPYPITTAYTTLKTKGLDIISNLPLRNKIVSMYEFELIILINDYDKGEWSNLQAFNPFIYKHISSRNSKQAAAPNDFESLKINKQFSNILGRIISQREAGLFFYKEAMISIEELIKHLDKELIFRK</sequence>